<keyword evidence="2" id="KW-0012">Acyltransferase</keyword>
<keyword evidence="1" id="KW-0808">Transferase</keyword>
<dbReference type="Proteomes" id="UP001610861">
    <property type="component" value="Unassembled WGS sequence"/>
</dbReference>
<protein>
    <submittedName>
        <fullName evidence="4">GNAT family N-acetyltransferase</fullName>
    </submittedName>
</protein>
<keyword evidence="5" id="KW-1185">Reference proteome</keyword>
<dbReference type="InterPro" id="IPR000182">
    <property type="entry name" value="GNAT_dom"/>
</dbReference>
<evidence type="ECO:0000256" key="1">
    <source>
        <dbReference type="ARBA" id="ARBA00022679"/>
    </source>
</evidence>
<dbReference type="PROSITE" id="PS51186">
    <property type="entry name" value="GNAT"/>
    <property type="match status" value="1"/>
</dbReference>
<proteinExistence type="predicted"/>
<dbReference type="SUPFAM" id="SSF55729">
    <property type="entry name" value="Acyl-CoA N-acyltransferases (Nat)"/>
    <property type="match status" value="1"/>
</dbReference>
<evidence type="ECO:0000256" key="2">
    <source>
        <dbReference type="ARBA" id="ARBA00023315"/>
    </source>
</evidence>
<reference evidence="4 5" key="1">
    <citation type="submission" date="2024-09" db="EMBL/GenBank/DDBJ databases">
        <authorList>
            <person name="Pan X."/>
        </authorList>
    </citation>
    <scope>NUCLEOTIDE SEQUENCE [LARGE SCALE GENOMIC DNA]</scope>
    <source>
        <strain evidence="4 5">B2969</strain>
    </source>
</reference>
<dbReference type="InterPro" id="IPR050832">
    <property type="entry name" value="Bact_Acetyltransf"/>
</dbReference>
<dbReference type="PANTHER" id="PTHR43877">
    <property type="entry name" value="AMINOALKYLPHOSPHONATE N-ACETYLTRANSFERASE-RELATED-RELATED"/>
    <property type="match status" value="1"/>
</dbReference>
<dbReference type="PANTHER" id="PTHR43877:SF2">
    <property type="entry name" value="AMINOALKYLPHOSPHONATE N-ACETYLTRANSFERASE-RELATED"/>
    <property type="match status" value="1"/>
</dbReference>
<feature type="domain" description="N-acetyltransferase" evidence="3">
    <location>
        <begin position="10"/>
        <end position="164"/>
    </location>
</feature>
<dbReference type="Pfam" id="PF00583">
    <property type="entry name" value="Acetyltransf_1"/>
    <property type="match status" value="1"/>
</dbReference>
<gene>
    <name evidence="4" type="ORF">ACH3VR_16225</name>
</gene>
<organism evidence="4 5">
    <name type="scientific">Microbacterium alkaliflavum</name>
    <dbReference type="NCBI Taxonomy" id="3248839"/>
    <lineage>
        <taxon>Bacteria</taxon>
        <taxon>Bacillati</taxon>
        <taxon>Actinomycetota</taxon>
        <taxon>Actinomycetes</taxon>
        <taxon>Micrococcales</taxon>
        <taxon>Microbacteriaceae</taxon>
        <taxon>Microbacterium</taxon>
    </lineage>
</organism>
<evidence type="ECO:0000313" key="4">
    <source>
        <dbReference type="EMBL" id="MFH8251913.1"/>
    </source>
</evidence>
<comment type="caution">
    <text evidence="4">The sequence shown here is derived from an EMBL/GenBank/DDBJ whole genome shotgun (WGS) entry which is preliminary data.</text>
</comment>
<dbReference type="InterPro" id="IPR016181">
    <property type="entry name" value="Acyl_CoA_acyltransferase"/>
</dbReference>
<dbReference type="Gene3D" id="3.40.630.30">
    <property type="match status" value="1"/>
</dbReference>
<accession>A0ABW7QC15</accession>
<evidence type="ECO:0000259" key="3">
    <source>
        <dbReference type="PROSITE" id="PS51186"/>
    </source>
</evidence>
<dbReference type="RefSeq" id="WP_397557361.1">
    <property type="nucleotide sequence ID" value="NZ_JBIQWL010000006.1"/>
</dbReference>
<evidence type="ECO:0000313" key="5">
    <source>
        <dbReference type="Proteomes" id="UP001610861"/>
    </source>
</evidence>
<sequence>MPDPTALWTIETVPWDDERAAALRDAMDAEVSPRYADRLDDISDEQAERIGAALGIDPDSIVATIVATDADARPVGHAALRDLGLSGALEVKRVFVDPGARGSGVSRALMAELERIAVAEGAGRLILQTGDRQPDAIALYEKIGYTRIPIYPPYLDISFSHCFEKSVA</sequence>
<dbReference type="EMBL" id="JBIQWL010000006">
    <property type="protein sequence ID" value="MFH8251913.1"/>
    <property type="molecule type" value="Genomic_DNA"/>
</dbReference>
<name>A0ABW7QC15_9MICO</name>
<dbReference type="CDD" id="cd04301">
    <property type="entry name" value="NAT_SF"/>
    <property type="match status" value="1"/>
</dbReference>